<dbReference type="AlphaFoldDB" id="A0AB39S4Q8"/>
<evidence type="ECO:0000313" key="1">
    <source>
        <dbReference type="EMBL" id="XDQ61222.1"/>
    </source>
</evidence>
<sequence>MGDPGWYAGAGRLAGRAQAPDVLEAGDGMTKDSSDDWAWFRVTITGVSGASAGQ</sequence>
<dbReference type="EMBL" id="CP163440">
    <property type="protein sequence ID" value="XDQ61222.1"/>
    <property type="molecule type" value="Genomic_DNA"/>
</dbReference>
<gene>
    <name evidence="1" type="ORF">AB5J50_10760</name>
</gene>
<accession>A0AB39S4Q8</accession>
<protein>
    <submittedName>
        <fullName evidence="1">Uncharacterized protein</fullName>
    </submittedName>
</protein>
<proteinExistence type="predicted"/>
<reference evidence="1" key="1">
    <citation type="submission" date="2024-07" db="EMBL/GenBank/DDBJ databases">
        <authorList>
            <person name="Yu S.T."/>
        </authorList>
    </citation>
    <scope>NUCLEOTIDE SEQUENCE</scope>
    <source>
        <strain evidence="1">R35</strain>
    </source>
</reference>
<organism evidence="1">
    <name type="scientific">Streptomyces sp. R35</name>
    <dbReference type="NCBI Taxonomy" id="3238630"/>
    <lineage>
        <taxon>Bacteria</taxon>
        <taxon>Bacillati</taxon>
        <taxon>Actinomycetota</taxon>
        <taxon>Actinomycetes</taxon>
        <taxon>Kitasatosporales</taxon>
        <taxon>Streptomycetaceae</taxon>
        <taxon>Streptomyces</taxon>
    </lineage>
</organism>
<dbReference type="RefSeq" id="WP_369257013.1">
    <property type="nucleotide sequence ID" value="NZ_CP163440.1"/>
</dbReference>
<name>A0AB39S4Q8_9ACTN</name>